<evidence type="ECO:0000256" key="2">
    <source>
        <dbReference type="ARBA" id="ARBA00023015"/>
    </source>
</evidence>
<keyword evidence="2" id="KW-0805">Transcription regulation</keyword>
<sequence>MLALYLTPEQSSEIHPRVITPLKVKISEEELIAGLLAGDRKAIGTLYDNYSAALYGIILRIVKTEEIAEDILQDTFVKIWRSFERYDASKGRLFTWLANMARNMAIDQVRSKYSRNTKSDERIGEHTASLEIVYNSTKNPDHIGIRTLACRLKPEHQVIVDLVYFQGYTHTEAAEQLQIPVGTLKTRLRVAIRFLRAYFN</sequence>
<dbReference type="InterPro" id="IPR039425">
    <property type="entry name" value="RNA_pol_sigma-70-like"/>
</dbReference>
<keyword evidence="8" id="KW-1185">Reference proteome</keyword>
<dbReference type="EMBL" id="WVHS01000004">
    <property type="protein sequence ID" value="MXV16920.1"/>
    <property type="molecule type" value="Genomic_DNA"/>
</dbReference>
<dbReference type="InterPro" id="IPR013324">
    <property type="entry name" value="RNA_pol_sigma_r3/r4-like"/>
</dbReference>
<dbReference type="Proteomes" id="UP000451233">
    <property type="component" value="Unassembled WGS sequence"/>
</dbReference>
<evidence type="ECO:0000259" key="6">
    <source>
        <dbReference type="Pfam" id="PF08281"/>
    </source>
</evidence>
<proteinExistence type="inferred from homology"/>
<dbReference type="PANTHER" id="PTHR43133:SF62">
    <property type="entry name" value="RNA POLYMERASE SIGMA FACTOR SIGZ"/>
    <property type="match status" value="1"/>
</dbReference>
<dbReference type="Pfam" id="PF04542">
    <property type="entry name" value="Sigma70_r2"/>
    <property type="match status" value="1"/>
</dbReference>
<dbReference type="InterPro" id="IPR013249">
    <property type="entry name" value="RNA_pol_sigma70_r4_t2"/>
</dbReference>
<dbReference type="Pfam" id="PF08281">
    <property type="entry name" value="Sigma70_r4_2"/>
    <property type="match status" value="1"/>
</dbReference>
<evidence type="ECO:0000256" key="1">
    <source>
        <dbReference type="ARBA" id="ARBA00010641"/>
    </source>
</evidence>
<keyword evidence="3" id="KW-0731">Sigma factor</keyword>
<dbReference type="SUPFAM" id="SSF88659">
    <property type="entry name" value="Sigma3 and sigma4 domains of RNA polymerase sigma factors"/>
    <property type="match status" value="1"/>
</dbReference>
<dbReference type="InterPro" id="IPR014284">
    <property type="entry name" value="RNA_pol_sigma-70_dom"/>
</dbReference>
<dbReference type="InterPro" id="IPR007627">
    <property type="entry name" value="RNA_pol_sigma70_r2"/>
</dbReference>
<feature type="domain" description="RNA polymerase sigma factor 70 region 4 type 2" evidence="6">
    <location>
        <begin position="145"/>
        <end position="193"/>
    </location>
</feature>
<dbReference type="PANTHER" id="PTHR43133">
    <property type="entry name" value="RNA POLYMERASE ECF-TYPE SIGMA FACTO"/>
    <property type="match status" value="1"/>
</dbReference>
<keyword evidence="4" id="KW-0804">Transcription</keyword>
<evidence type="ECO:0000313" key="8">
    <source>
        <dbReference type="Proteomes" id="UP000451233"/>
    </source>
</evidence>
<dbReference type="AlphaFoldDB" id="A0A7K1Y0Z5"/>
<organism evidence="7 8">
    <name type="scientific">Hufsiella ginkgonis</name>
    <dbReference type="NCBI Taxonomy" id="2695274"/>
    <lineage>
        <taxon>Bacteria</taxon>
        <taxon>Pseudomonadati</taxon>
        <taxon>Bacteroidota</taxon>
        <taxon>Sphingobacteriia</taxon>
        <taxon>Sphingobacteriales</taxon>
        <taxon>Sphingobacteriaceae</taxon>
        <taxon>Hufsiella</taxon>
    </lineage>
</organism>
<accession>A0A7K1Y0Z5</accession>
<evidence type="ECO:0000313" key="7">
    <source>
        <dbReference type="EMBL" id="MXV16920.1"/>
    </source>
</evidence>
<name>A0A7K1Y0Z5_9SPHI</name>
<reference evidence="7 8" key="1">
    <citation type="submission" date="2019-11" db="EMBL/GenBank/DDBJ databases">
        <title>Pedobacter sp. HMF7056 Genome sequencing and assembly.</title>
        <authorList>
            <person name="Kang H."/>
            <person name="Kim H."/>
            <person name="Joh K."/>
        </authorList>
    </citation>
    <scope>NUCLEOTIDE SEQUENCE [LARGE SCALE GENOMIC DNA]</scope>
    <source>
        <strain evidence="7 8">HMF7056</strain>
    </source>
</reference>
<evidence type="ECO:0000256" key="4">
    <source>
        <dbReference type="ARBA" id="ARBA00023163"/>
    </source>
</evidence>
<dbReference type="GO" id="GO:0006352">
    <property type="term" value="P:DNA-templated transcription initiation"/>
    <property type="evidence" value="ECO:0007669"/>
    <property type="project" value="InterPro"/>
</dbReference>
<comment type="similarity">
    <text evidence="1">Belongs to the sigma-70 factor family. ECF subfamily.</text>
</comment>
<dbReference type="NCBIfam" id="TIGR02937">
    <property type="entry name" value="sigma70-ECF"/>
    <property type="match status" value="1"/>
</dbReference>
<dbReference type="GO" id="GO:0016987">
    <property type="term" value="F:sigma factor activity"/>
    <property type="evidence" value="ECO:0007669"/>
    <property type="project" value="UniProtKB-KW"/>
</dbReference>
<protein>
    <submittedName>
        <fullName evidence="7">Sigma-70 family RNA polymerase sigma factor</fullName>
    </submittedName>
</protein>
<evidence type="ECO:0000256" key="3">
    <source>
        <dbReference type="ARBA" id="ARBA00023082"/>
    </source>
</evidence>
<dbReference type="InterPro" id="IPR036388">
    <property type="entry name" value="WH-like_DNA-bd_sf"/>
</dbReference>
<dbReference type="Gene3D" id="1.10.1740.10">
    <property type="match status" value="1"/>
</dbReference>
<evidence type="ECO:0000259" key="5">
    <source>
        <dbReference type="Pfam" id="PF04542"/>
    </source>
</evidence>
<feature type="domain" description="RNA polymerase sigma-70 region 2" evidence="5">
    <location>
        <begin position="46"/>
        <end position="112"/>
    </location>
</feature>
<dbReference type="InterPro" id="IPR013325">
    <property type="entry name" value="RNA_pol_sigma_r2"/>
</dbReference>
<gene>
    <name evidence="7" type="ORF">GS398_16590</name>
</gene>
<dbReference type="GO" id="GO:0003677">
    <property type="term" value="F:DNA binding"/>
    <property type="evidence" value="ECO:0007669"/>
    <property type="project" value="InterPro"/>
</dbReference>
<dbReference type="SUPFAM" id="SSF88946">
    <property type="entry name" value="Sigma2 domain of RNA polymerase sigma factors"/>
    <property type="match status" value="1"/>
</dbReference>
<dbReference type="Gene3D" id="1.10.10.10">
    <property type="entry name" value="Winged helix-like DNA-binding domain superfamily/Winged helix DNA-binding domain"/>
    <property type="match status" value="1"/>
</dbReference>
<comment type="caution">
    <text evidence="7">The sequence shown here is derived from an EMBL/GenBank/DDBJ whole genome shotgun (WGS) entry which is preliminary data.</text>
</comment>